<protein>
    <recommendedName>
        <fullName evidence="1">Reverse transcriptase domain-containing protein</fullName>
    </recommendedName>
</protein>
<dbReference type="Pfam" id="PF00078">
    <property type="entry name" value="RVT_1"/>
    <property type="match status" value="1"/>
</dbReference>
<feature type="domain" description="Reverse transcriptase" evidence="1">
    <location>
        <begin position="645"/>
        <end position="915"/>
    </location>
</feature>
<dbReference type="InterPro" id="IPR036691">
    <property type="entry name" value="Endo/exonu/phosph_ase_sf"/>
</dbReference>
<dbReference type="AlphaFoldDB" id="A0AAN9TP69"/>
<organism evidence="2 3">
    <name type="scientific">Parthenolecanium corni</name>
    <dbReference type="NCBI Taxonomy" id="536013"/>
    <lineage>
        <taxon>Eukaryota</taxon>
        <taxon>Metazoa</taxon>
        <taxon>Ecdysozoa</taxon>
        <taxon>Arthropoda</taxon>
        <taxon>Hexapoda</taxon>
        <taxon>Insecta</taxon>
        <taxon>Pterygota</taxon>
        <taxon>Neoptera</taxon>
        <taxon>Paraneoptera</taxon>
        <taxon>Hemiptera</taxon>
        <taxon>Sternorrhyncha</taxon>
        <taxon>Coccoidea</taxon>
        <taxon>Coccidae</taxon>
        <taxon>Parthenolecanium</taxon>
    </lineage>
</organism>
<keyword evidence="3" id="KW-1185">Reference proteome</keyword>
<dbReference type="SUPFAM" id="SSF56219">
    <property type="entry name" value="DNase I-like"/>
    <property type="match status" value="1"/>
</dbReference>
<dbReference type="Gene3D" id="3.60.10.10">
    <property type="entry name" value="Endonuclease/exonuclease/phosphatase"/>
    <property type="match status" value="1"/>
</dbReference>
<dbReference type="InterPro" id="IPR005135">
    <property type="entry name" value="Endo/exonuclease/phosphatase"/>
</dbReference>
<dbReference type="EMBL" id="JBBCAQ010000016">
    <property type="protein sequence ID" value="KAK7597941.1"/>
    <property type="molecule type" value="Genomic_DNA"/>
</dbReference>
<name>A0AAN9TP69_9HEMI</name>
<dbReference type="GO" id="GO:0071897">
    <property type="term" value="P:DNA biosynthetic process"/>
    <property type="evidence" value="ECO:0007669"/>
    <property type="project" value="UniProtKB-ARBA"/>
</dbReference>
<proteinExistence type="predicted"/>
<dbReference type="InterPro" id="IPR043502">
    <property type="entry name" value="DNA/RNA_pol_sf"/>
</dbReference>
<evidence type="ECO:0000313" key="3">
    <source>
        <dbReference type="Proteomes" id="UP001367676"/>
    </source>
</evidence>
<dbReference type="GO" id="GO:0003824">
    <property type="term" value="F:catalytic activity"/>
    <property type="evidence" value="ECO:0007669"/>
    <property type="project" value="InterPro"/>
</dbReference>
<dbReference type="InterPro" id="IPR000477">
    <property type="entry name" value="RT_dom"/>
</dbReference>
<dbReference type="PANTHER" id="PTHR19446">
    <property type="entry name" value="REVERSE TRANSCRIPTASES"/>
    <property type="match status" value="1"/>
</dbReference>
<comment type="caution">
    <text evidence="2">The sequence shown here is derived from an EMBL/GenBank/DDBJ whole genome shotgun (WGS) entry which is preliminary data.</text>
</comment>
<accession>A0AAN9TP69</accession>
<dbReference type="PROSITE" id="PS50878">
    <property type="entry name" value="RT_POL"/>
    <property type="match status" value="1"/>
</dbReference>
<gene>
    <name evidence="2" type="ORF">V9T40_014897</name>
</gene>
<reference evidence="2 3" key="1">
    <citation type="submission" date="2024-03" db="EMBL/GenBank/DDBJ databases">
        <title>Adaptation during the transition from Ophiocordyceps entomopathogen to insect associate is accompanied by gene loss and intensified selection.</title>
        <authorList>
            <person name="Ward C.M."/>
            <person name="Onetto C.A."/>
            <person name="Borneman A.R."/>
        </authorList>
    </citation>
    <scope>NUCLEOTIDE SEQUENCE [LARGE SCALE GENOMIC DNA]</scope>
    <source>
        <strain evidence="2">AWRI1</strain>
        <tissue evidence="2">Single Adult Female</tissue>
    </source>
</reference>
<dbReference type="CDD" id="cd01650">
    <property type="entry name" value="RT_nLTR_like"/>
    <property type="match status" value="1"/>
</dbReference>
<dbReference type="Proteomes" id="UP001367676">
    <property type="component" value="Unassembled WGS sequence"/>
</dbReference>
<evidence type="ECO:0000313" key="2">
    <source>
        <dbReference type="EMBL" id="KAK7597941.1"/>
    </source>
</evidence>
<sequence length="923" mass="105411">MVGDQRNCLSVNNSKSHADNERQILTITVDEQLEAFRIYEFNIPFVSNVDSVLTRLYQRRYLDADTRYENKQAVTEADSVSPFIIPSMDQPNKETTFFSSVGYRNIHKGFAEHSFDKSDDIRDDSDWAEGFFLPPEVLSIYVPNESDDGSRSKNNVISNQSNFVLDIAIGGAKFYRDYFKLTFSPNQINAAIVPPVPKVQTNEKPLGSKTQTTIAILQINVRHSPLTQFLALKTAREMNAKLILISEPYLFRGKLALTVGWRQISASRAAILIDENLSYTEITLDSNNTVAIELENVLIVSTYHSPTKVVDDGFLTLQKLVAGATRVILAGDFNCRHPAFTSRKLRKRDRAFLRLTESQRLHVANYNASTWNGGKHSSINDYTLYKRVNVEDWQVLDELESLSDHRYIAYKIDVPLTEKTIIRKDNETDEEKLRKTELLQFEEPRDRKSCDELATTVTDFLIGLIRNCSDKGARIPKSLWNDDVEVLYRTLKKLERKIEQKIERTVAPSVLSLINTLSVDVKGMIKEAKRKACIGFFIQSRWRRKYNKTESKNRQAHPKQLIPDETLLLEKIGRKPPLSHPPEVVEVAAVNEDETVDCNVTEVEIERNLKSVKRSWKSDRDRISYKSLKVFHKKQPSVLPALFSTCLRFRLFPEAWKRGHVVWHLKPNQDPSAIDSYRPITQLSSLAKIFEKSIASRMWAHINEKGIISSRQFGFVAGKSKHQCIRSLLADIAEHRNNYDLVAVIKLDIKAAFDNISWNHLLGELRRYHFPAYLVDIIASFLENRVVTSGTASILLEKGCPQGSALGSILWNLSYNFVLENFVRKGKSVICYADDTAFVLAARNQNDLIEEIRSTILETTRLISRAGLQLKEPKTKVMILNGYSGWKEKPKMFEFDLAGQNITTVESFKYLGVTINNELKQVS</sequence>
<dbReference type="SUPFAM" id="SSF56672">
    <property type="entry name" value="DNA/RNA polymerases"/>
    <property type="match status" value="1"/>
</dbReference>
<dbReference type="Pfam" id="PF14529">
    <property type="entry name" value="Exo_endo_phos_2"/>
    <property type="match status" value="1"/>
</dbReference>
<evidence type="ECO:0000259" key="1">
    <source>
        <dbReference type="PROSITE" id="PS50878"/>
    </source>
</evidence>